<evidence type="ECO:0000313" key="10">
    <source>
        <dbReference type="EMBL" id="KAF0914169.1"/>
    </source>
</evidence>
<evidence type="ECO:0000256" key="3">
    <source>
        <dbReference type="ARBA" id="ARBA00022737"/>
    </source>
</evidence>
<feature type="region of interest" description="Disordered" evidence="7">
    <location>
        <begin position="158"/>
        <end position="185"/>
    </location>
</feature>
<reference evidence="10 11" key="1">
    <citation type="submission" date="2019-11" db="EMBL/GenBank/DDBJ databases">
        <title>Whole genome sequence of Oryza granulata.</title>
        <authorList>
            <person name="Li W."/>
        </authorList>
    </citation>
    <scope>NUCLEOTIDE SEQUENCE [LARGE SCALE GENOMIC DNA]</scope>
    <source>
        <strain evidence="11">cv. Menghai</strain>
        <tissue evidence="10">Leaf</tissue>
    </source>
</reference>
<dbReference type="AlphaFoldDB" id="A0A6G1DNZ0"/>
<keyword evidence="6 8" id="KW-0472">Membrane</keyword>
<sequence length="274" mass="30422">MKIPYYYKPLLFVLLYIDRSSLCIDRLLYPRKTNGDSLTDMLVSADESSAYQPDDKGSFPIHVAAAEGKLGAINILLNESLKCANLCNARGRTFLHVAVEKVEIDYLNNEGLTPLDISLRLKPKGIHHISNQQIWITAALKLSNAKLGNPRVNDGEEKCVREKVRKKGDSESEEDKKEDHEQEDLKTLTESTQIRAVCSTLIATVAFAAAFTLPGGSPAVDYRIRFTHLNWADRLVWLSIRCLLAAFALGLYVVLAPVAHKTAFIVCLMCSAMG</sequence>
<evidence type="ECO:0000256" key="2">
    <source>
        <dbReference type="ARBA" id="ARBA00022692"/>
    </source>
</evidence>
<evidence type="ECO:0000256" key="1">
    <source>
        <dbReference type="ARBA" id="ARBA00004141"/>
    </source>
</evidence>
<organism evidence="10 11">
    <name type="scientific">Oryza meyeriana var. granulata</name>
    <dbReference type="NCBI Taxonomy" id="110450"/>
    <lineage>
        <taxon>Eukaryota</taxon>
        <taxon>Viridiplantae</taxon>
        <taxon>Streptophyta</taxon>
        <taxon>Embryophyta</taxon>
        <taxon>Tracheophyta</taxon>
        <taxon>Spermatophyta</taxon>
        <taxon>Magnoliopsida</taxon>
        <taxon>Liliopsida</taxon>
        <taxon>Poales</taxon>
        <taxon>Poaceae</taxon>
        <taxon>BOP clade</taxon>
        <taxon>Oryzoideae</taxon>
        <taxon>Oryzeae</taxon>
        <taxon>Oryzinae</taxon>
        <taxon>Oryza</taxon>
        <taxon>Oryza meyeriana</taxon>
    </lineage>
</organism>
<keyword evidence="4 8" id="KW-1133">Transmembrane helix</keyword>
<keyword evidence="11" id="KW-1185">Reference proteome</keyword>
<keyword evidence="5" id="KW-0040">ANK repeat</keyword>
<dbReference type="Pfam" id="PF13962">
    <property type="entry name" value="PGG"/>
    <property type="match status" value="1"/>
</dbReference>
<dbReference type="InterPro" id="IPR036770">
    <property type="entry name" value="Ankyrin_rpt-contain_sf"/>
</dbReference>
<accession>A0A6G1DNZ0</accession>
<dbReference type="InterPro" id="IPR026961">
    <property type="entry name" value="PGG_dom"/>
</dbReference>
<feature type="domain" description="PGG" evidence="9">
    <location>
        <begin position="187"/>
        <end position="217"/>
    </location>
</feature>
<name>A0A6G1DNZ0_9ORYZ</name>
<dbReference type="Gene3D" id="1.25.40.20">
    <property type="entry name" value="Ankyrin repeat-containing domain"/>
    <property type="match status" value="1"/>
</dbReference>
<evidence type="ECO:0000256" key="8">
    <source>
        <dbReference type="SAM" id="Phobius"/>
    </source>
</evidence>
<keyword evidence="2 8" id="KW-0812">Transmembrane</keyword>
<feature type="transmembrane region" description="Helical" evidence="8">
    <location>
        <begin position="235"/>
        <end position="255"/>
    </location>
</feature>
<dbReference type="PANTHER" id="PTHR24186">
    <property type="entry name" value="PROTEIN PHOSPHATASE 1 REGULATORY SUBUNIT"/>
    <property type="match status" value="1"/>
</dbReference>
<dbReference type="EMBL" id="SPHZ02000006">
    <property type="protein sequence ID" value="KAF0914169.1"/>
    <property type="molecule type" value="Genomic_DNA"/>
</dbReference>
<keyword evidence="3" id="KW-0677">Repeat</keyword>
<evidence type="ECO:0000256" key="5">
    <source>
        <dbReference type="ARBA" id="ARBA00023043"/>
    </source>
</evidence>
<dbReference type="OrthoDB" id="341259at2759"/>
<dbReference type="SUPFAM" id="SSF48403">
    <property type="entry name" value="Ankyrin repeat"/>
    <property type="match status" value="1"/>
</dbReference>
<comment type="caution">
    <text evidence="10">The sequence shown here is derived from an EMBL/GenBank/DDBJ whole genome shotgun (WGS) entry which is preliminary data.</text>
</comment>
<dbReference type="PANTHER" id="PTHR24186:SF50">
    <property type="entry name" value="ANKYRIN REPEAT-CONTAINING PROTEIN ITN1-LIKE ISOFORM X1"/>
    <property type="match status" value="1"/>
</dbReference>
<dbReference type="GO" id="GO:0005886">
    <property type="term" value="C:plasma membrane"/>
    <property type="evidence" value="ECO:0007669"/>
    <property type="project" value="TreeGrafter"/>
</dbReference>
<evidence type="ECO:0000256" key="7">
    <source>
        <dbReference type="SAM" id="MobiDB-lite"/>
    </source>
</evidence>
<gene>
    <name evidence="10" type="ORF">E2562_027587</name>
</gene>
<feature type="transmembrane region" description="Helical" evidence="8">
    <location>
        <begin position="196"/>
        <end position="215"/>
    </location>
</feature>
<comment type="subcellular location">
    <subcellularLocation>
        <location evidence="1">Membrane</location>
        <topology evidence="1">Multi-pass membrane protein</topology>
    </subcellularLocation>
</comment>
<dbReference type="Proteomes" id="UP000479710">
    <property type="component" value="Unassembled WGS sequence"/>
</dbReference>
<evidence type="ECO:0000259" key="9">
    <source>
        <dbReference type="Pfam" id="PF13962"/>
    </source>
</evidence>
<proteinExistence type="predicted"/>
<protein>
    <recommendedName>
        <fullName evidence="9">PGG domain-containing protein</fullName>
    </recommendedName>
</protein>
<evidence type="ECO:0000256" key="4">
    <source>
        <dbReference type="ARBA" id="ARBA00022989"/>
    </source>
</evidence>
<evidence type="ECO:0000313" key="11">
    <source>
        <dbReference type="Proteomes" id="UP000479710"/>
    </source>
</evidence>
<evidence type="ECO:0000256" key="6">
    <source>
        <dbReference type="ARBA" id="ARBA00023136"/>
    </source>
</evidence>